<sequence>MSVGRSLSAQLWSLGPGWLLVEGLARLLL</sequence>
<dbReference type="EMBL" id="UINC01101280">
    <property type="protein sequence ID" value="SVC61962.1"/>
    <property type="molecule type" value="Genomic_DNA"/>
</dbReference>
<accession>A0A382NQD8</accession>
<organism evidence="1">
    <name type="scientific">marine metagenome</name>
    <dbReference type="NCBI Taxonomy" id="408172"/>
    <lineage>
        <taxon>unclassified sequences</taxon>
        <taxon>metagenomes</taxon>
        <taxon>ecological metagenomes</taxon>
    </lineage>
</organism>
<dbReference type="AlphaFoldDB" id="A0A382NQD8"/>
<protein>
    <submittedName>
        <fullName evidence="1">Uncharacterized protein</fullName>
    </submittedName>
</protein>
<gene>
    <name evidence="1" type="ORF">METZ01_LOCUS314816</name>
</gene>
<evidence type="ECO:0000313" key="1">
    <source>
        <dbReference type="EMBL" id="SVC61962.1"/>
    </source>
</evidence>
<proteinExistence type="predicted"/>
<name>A0A382NQD8_9ZZZZ</name>
<reference evidence="1" key="1">
    <citation type="submission" date="2018-05" db="EMBL/GenBank/DDBJ databases">
        <authorList>
            <person name="Lanie J.A."/>
            <person name="Ng W.-L."/>
            <person name="Kazmierczak K.M."/>
            <person name="Andrzejewski T.M."/>
            <person name="Davidsen T.M."/>
            <person name="Wayne K.J."/>
            <person name="Tettelin H."/>
            <person name="Glass J.I."/>
            <person name="Rusch D."/>
            <person name="Podicherti R."/>
            <person name="Tsui H.-C.T."/>
            <person name="Winkler M.E."/>
        </authorList>
    </citation>
    <scope>NUCLEOTIDE SEQUENCE</scope>
</reference>